<evidence type="ECO:0000256" key="1">
    <source>
        <dbReference type="SAM" id="MobiDB-lite"/>
    </source>
</evidence>
<keyword evidence="3" id="KW-1185">Reference proteome</keyword>
<feature type="region of interest" description="Disordered" evidence="1">
    <location>
        <begin position="52"/>
        <end position="76"/>
    </location>
</feature>
<dbReference type="RefSeq" id="WP_061179730.1">
    <property type="nucleotide sequence ID" value="NZ_FCOE02000050.1"/>
</dbReference>
<feature type="compositionally biased region" description="Basic and acidic residues" evidence="1">
    <location>
        <begin position="53"/>
        <end position="69"/>
    </location>
</feature>
<accession>A0A158DV61</accession>
<dbReference type="EMBL" id="FCOE02000050">
    <property type="protein sequence ID" value="SAK98485.1"/>
    <property type="molecule type" value="Genomic_DNA"/>
</dbReference>
<reference evidence="2" key="1">
    <citation type="submission" date="2016-01" db="EMBL/GenBank/DDBJ databases">
        <authorList>
            <person name="Peeters C."/>
        </authorList>
    </citation>
    <scope>NUCLEOTIDE SEQUENCE [LARGE SCALE GENOMIC DNA]</scope>
    <source>
        <strain evidence="2">LMG 29323</strain>
    </source>
</reference>
<organism evidence="2 3">
    <name type="scientific">Caballeronia pedi</name>
    <dbReference type="NCBI Taxonomy" id="1777141"/>
    <lineage>
        <taxon>Bacteria</taxon>
        <taxon>Pseudomonadati</taxon>
        <taxon>Pseudomonadota</taxon>
        <taxon>Betaproteobacteria</taxon>
        <taxon>Burkholderiales</taxon>
        <taxon>Burkholderiaceae</taxon>
        <taxon>Caballeronia</taxon>
    </lineage>
</organism>
<evidence type="ECO:0000313" key="2">
    <source>
        <dbReference type="EMBL" id="SAK98485.1"/>
    </source>
</evidence>
<name>A0A158DV61_9BURK</name>
<dbReference type="STRING" id="1777141.AWB80_07532"/>
<comment type="caution">
    <text evidence="2">The sequence shown here is derived from an EMBL/GenBank/DDBJ whole genome shotgun (WGS) entry which is preliminary data.</text>
</comment>
<sequence length="76" mass="8771">MPISTEEAAKRHGVSKRRIQALLKQERIPGATRFNGDWMLPDDFTILPPPVFPEHRGHPAQRIEIEKPKPPRRKAK</sequence>
<dbReference type="AlphaFoldDB" id="A0A158DV61"/>
<proteinExistence type="predicted"/>
<gene>
    <name evidence="2" type="ORF">AWB80_07532</name>
</gene>
<dbReference type="Proteomes" id="UP000054911">
    <property type="component" value="Unassembled WGS sequence"/>
</dbReference>
<evidence type="ECO:0008006" key="4">
    <source>
        <dbReference type="Google" id="ProtNLM"/>
    </source>
</evidence>
<protein>
    <recommendedName>
        <fullName evidence="4">Helix-turn-helix domain-containing protein</fullName>
    </recommendedName>
</protein>
<evidence type="ECO:0000313" key="3">
    <source>
        <dbReference type="Proteomes" id="UP000054911"/>
    </source>
</evidence>